<dbReference type="RefSeq" id="WP_290260404.1">
    <property type="nucleotide sequence ID" value="NZ_JAUFQG010000004.1"/>
</dbReference>
<evidence type="ECO:0008006" key="3">
    <source>
        <dbReference type="Google" id="ProtNLM"/>
    </source>
</evidence>
<dbReference type="Proteomes" id="UP001595840">
    <property type="component" value="Unassembled WGS sequence"/>
</dbReference>
<keyword evidence="2" id="KW-1185">Reference proteome</keyword>
<sequence length="303" mass="33627">MRFQIVFFLPLLLLQFSCEPKDPAPAVDAALASAELEVGNLTLRVDPQAGGRISSLLYQDRELLAQPSALDADNWGSTLWVSPQESWGWPPPKSFDKRPYAVQQNSASLTLTGPVDEEKTGLQIVKNIQLLGADRLGLDYSLVNPSEQAKQFAAWEVTRVPIKGLVLFAHESTPLWWSFGEFAYQTYGDITWIDARESQLSEGKLNANGRGWLAWVDGRTLLVKKFTDLAEAEQAPKEAEVQVYISPRGYMELEAQSAFATIAAQQSLTFSTEWQVLTLPDHIEVGVDSPSLLTYLQTLGLKL</sequence>
<name>A0ABV8V017_9GAMM</name>
<proteinExistence type="predicted"/>
<evidence type="ECO:0000313" key="2">
    <source>
        <dbReference type="Proteomes" id="UP001595840"/>
    </source>
</evidence>
<protein>
    <recommendedName>
        <fullName evidence="3">DUF4380 domain-containing protein</fullName>
    </recommendedName>
</protein>
<evidence type="ECO:0000313" key="1">
    <source>
        <dbReference type="EMBL" id="MFC4361027.1"/>
    </source>
</evidence>
<gene>
    <name evidence="1" type="ORF">ACFOX3_01870</name>
</gene>
<organism evidence="1 2">
    <name type="scientific">Simiduia curdlanivorans</name>
    <dbReference type="NCBI Taxonomy" id="1492769"/>
    <lineage>
        <taxon>Bacteria</taxon>
        <taxon>Pseudomonadati</taxon>
        <taxon>Pseudomonadota</taxon>
        <taxon>Gammaproteobacteria</taxon>
        <taxon>Cellvibrionales</taxon>
        <taxon>Cellvibrionaceae</taxon>
        <taxon>Simiduia</taxon>
    </lineage>
</organism>
<accession>A0ABV8V017</accession>
<dbReference type="EMBL" id="JBHSCX010000003">
    <property type="protein sequence ID" value="MFC4361027.1"/>
    <property type="molecule type" value="Genomic_DNA"/>
</dbReference>
<reference evidence="2" key="1">
    <citation type="journal article" date="2019" name="Int. J. Syst. Evol. Microbiol.">
        <title>The Global Catalogue of Microorganisms (GCM) 10K type strain sequencing project: providing services to taxonomists for standard genome sequencing and annotation.</title>
        <authorList>
            <consortium name="The Broad Institute Genomics Platform"/>
            <consortium name="The Broad Institute Genome Sequencing Center for Infectious Disease"/>
            <person name="Wu L."/>
            <person name="Ma J."/>
        </authorList>
    </citation>
    <scope>NUCLEOTIDE SEQUENCE [LARGE SCALE GENOMIC DNA]</scope>
    <source>
        <strain evidence="2">CECT 8570</strain>
    </source>
</reference>
<comment type="caution">
    <text evidence="1">The sequence shown here is derived from an EMBL/GenBank/DDBJ whole genome shotgun (WGS) entry which is preliminary data.</text>
</comment>